<protein>
    <submittedName>
        <fullName evidence="1">DMT family transporter</fullName>
    </submittedName>
</protein>
<dbReference type="Proteomes" id="UP001163223">
    <property type="component" value="Chromosome"/>
</dbReference>
<proteinExistence type="predicted"/>
<evidence type="ECO:0000313" key="2">
    <source>
        <dbReference type="Proteomes" id="UP001163223"/>
    </source>
</evidence>
<gene>
    <name evidence="1" type="ORF">OXU80_27775</name>
</gene>
<sequence>MSRNGVFLAFLAYIAFAISDASIKLIGGRIDTFEIAFLGAIMGFSALPFIRRPDERYGDVLRSTVWHLWALRAVSTGISAASSVLAFTHLPMPEAFSLIFLMPMFVTLLSIVFLKEEVGVWRWSAIVLGFVGVLIVLRPGFRELNVGHLGALVAGLSGAVSVVSFRMAGPQEKRISLFGAGLVGALVLNGVLMLPNWSVPAGADLAFLLGYGLLSVVGQVLIMLAVQYAPASHIAMPQYSQMAWALLFSYLLFHEPVDGIALVGIAVICAAGMLTWARERIKLPRLRRSSVIRPR</sequence>
<evidence type="ECO:0000313" key="1">
    <source>
        <dbReference type="EMBL" id="WAJ28555.1"/>
    </source>
</evidence>
<dbReference type="EMBL" id="CP113520">
    <property type="protein sequence ID" value="WAJ28555.1"/>
    <property type="molecule type" value="Genomic_DNA"/>
</dbReference>
<reference evidence="1" key="1">
    <citation type="submission" date="2022-11" db="EMBL/GenBank/DDBJ databases">
        <title>beta-Carotene-producing bacterium, Jeongeuplla avenae sp. nov., alleviates the salt stress of Arabidopsis seedlings.</title>
        <authorList>
            <person name="Jiang L."/>
            <person name="Lee J."/>
        </authorList>
    </citation>
    <scope>NUCLEOTIDE SEQUENCE</scope>
    <source>
        <strain evidence="1">DY_R2A_6</strain>
    </source>
</reference>
<keyword evidence="2" id="KW-1185">Reference proteome</keyword>
<organism evidence="1 2">
    <name type="scientific">Antarcticirhabdus aurantiaca</name>
    <dbReference type="NCBI Taxonomy" id="2606717"/>
    <lineage>
        <taxon>Bacteria</taxon>
        <taxon>Pseudomonadati</taxon>
        <taxon>Pseudomonadota</taxon>
        <taxon>Alphaproteobacteria</taxon>
        <taxon>Hyphomicrobiales</taxon>
        <taxon>Aurantimonadaceae</taxon>
        <taxon>Antarcticirhabdus</taxon>
    </lineage>
</organism>
<accession>A0ACD4NNQ5</accession>
<name>A0ACD4NNQ5_9HYPH</name>